<dbReference type="SMART" id="SM01358">
    <property type="entry name" value="HBM"/>
    <property type="match status" value="1"/>
</dbReference>
<dbReference type="PROSITE" id="PS50111">
    <property type="entry name" value="CHEMOTAXIS_TRANSDUC_2"/>
    <property type="match status" value="1"/>
</dbReference>
<dbReference type="SUPFAM" id="SSF58104">
    <property type="entry name" value="Methyl-accepting chemotaxis protein (MCP) signaling domain"/>
    <property type="match status" value="1"/>
</dbReference>
<keyword evidence="3" id="KW-0807">Transducer</keyword>
<evidence type="ECO:0000259" key="7">
    <source>
        <dbReference type="PROSITE" id="PS51753"/>
    </source>
</evidence>
<sequence>MKLSTKLYLGFGTTLVLLLLVAGISLWAIDNSTQGFTQYRGLARDTNLSGRLQANMLMVRMNVKDFVITGSDKDLEQYSNYFAKMQSFLKTAEEEIVQPERVRLVNLVRDHTAEYGAEFEKVKQFRDQRNHLVNDILNKVGPKMEKDLTALLLSSASAQNQEAAYRSSLALRRLLLGRLYVVKFLDDNSQASVDRVNKEMGELRDELGRLDSALVSQAQRTQLEQTVALEKEYSAAFSELSKVIFDRNEVITGKLDVLGPQIAKEVEDVKLSIMEEQDRLGPELQAANDRSTMLLIILGAIALAVGSLTALFITRTTNRQLGQDPAVIADIAETISKGDLKLSFEDRANGVYAHMKEMATQLAGVVAEVRESSSNVASGSQEMSASAQSLSQGATEQAASIEEISSSMEQMGSNIQQTSENARATEEIATLAATEAATSGSAVNEAVTAMKDIAEKISIIEEIARQTNLLALNAAIEAARAGEHGKGFAVVAAEVRKLAERSGVAAGEIGELSVTTMDVAEKAGKMLETMVPNIQKTAELIREITVASNEQNAGAEQIGQAISQLDEVIQQNASAAEQMASTSEELSGQSAQLERAMAFFKVNGNSAAAARPRLASLPAPEAPPPPRGVELALEGGDEDFQRF</sequence>
<name>A0A6I6JDL5_9BACT</name>
<keyword evidence="1" id="KW-0145">Chemotaxis</keyword>
<keyword evidence="5" id="KW-1133">Transmembrane helix</keyword>
<dbReference type="AlphaFoldDB" id="A0A6I6JDL5"/>
<dbReference type="KEGG" id="psel:GM415_02865"/>
<dbReference type="Gene3D" id="1.10.287.950">
    <property type="entry name" value="Methyl-accepting chemotaxis protein"/>
    <property type="match status" value="1"/>
</dbReference>
<keyword evidence="5" id="KW-0812">Transmembrane</keyword>
<proteinExistence type="inferred from homology"/>
<feature type="transmembrane region" description="Helical" evidence="5">
    <location>
        <begin position="7"/>
        <end position="29"/>
    </location>
</feature>
<dbReference type="InterPro" id="IPR032255">
    <property type="entry name" value="HBM"/>
</dbReference>
<dbReference type="GO" id="GO:0004888">
    <property type="term" value="F:transmembrane signaling receptor activity"/>
    <property type="evidence" value="ECO:0007669"/>
    <property type="project" value="TreeGrafter"/>
</dbReference>
<evidence type="ECO:0000256" key="2">
    <source>
        <dbReference type="ARBA" id="ARBA00029447"/>
    </source>
</evidence>
<feature type="compositionally biased region" description="Low complexity" evidence="4">
    <location>
        <begin position="610"/>
        <end position="619"/>
    </location>
</feature>
<evidence type="ECO:0000259" key="6">
    <source>
        <dbReference type="PROSITE" id="PS50111"/>
    </source>
</evidence>
<dbReference type="EMBL" id="CP046400">
    <property type="protein sequence ID" value="QGY39108.1"/>
    <property type="molecule type" value="Genomic_DNA"/>
</dbReference>
<protein>
    <submittedName>
        <fullName evidence="8">Methyl-accepting chemotaxis protein</fullName>
    </submittedName>
</protein>
<evidence type="ECO:0000256" key="4">
    <source>
        <dbReference type="SAM" id="MobiDB-lite"/>
    </source>
</evidence>
<feature type="domain" description="Methyl-accepting transducer" evidence="6">
    <location>
        <begin position="372"/>
        <end position="587"/>
    </location>
</feature>
<dbReference type="InterPro" id="IPR004089">
    <property type="entry name" value="MCPsignal_dom"/>
</dbReference>
<feature type="transmembrane region" description="Helical" evidence="5">
    <location>
        <begin position="293"/>
        <end position="313"/>
    </location>
</feature>
<evidence type="ECO:0000313" key="8">
    <source>
        <dbReference type="EMBL" id="QGY39108.1"/>
    </source>
</evidence>
<evidence type="ECO:0000256" key="1">
    <source>
        <dbReference type="ARBA" id="ARBA00022500"/>
    </source>
</evidence>
<evidence type="ECO:0000256" key="3">
    <source>
        <dbReference type="PROSITE-ProRule" id="PRU00284"/>
    </source>
</evidence>
<feature type="region of interest" description="Disordered" evidence="4">
    <location>
        <begin position="610"/>
        <end position="643"/>
    </location>
</feature>
<dbReference type="PROSITE" id="PS51753">
    <property type="entry name" value="HBM"/>
    <property type="match status" value="1"/>
</dbReference>
<dbReference type="InterPro" id="IPR051310">
    <property type="entry name" value="MCP_chemotaxis"/>
</dbReference>
<organism evidence="8 9">
    <name type="scientific">Pseudodesulfovibrio cashew</name>
    <dbReference type="NCBI Taxonomy" id="2678688"/>
    <lineage>
        <taxon>Bacteria</taxon>
        <taxon>Pseudomonadati</taxon>
        <taxon>Thermodesulfobacteriota</taxon>
        <taxon>Desulfovibrionia</taxon>
        <taxon>Desulfovibrionales</taxon>
        <taxon>Desulfovibrionaceae</taxon>
    </lineage>
</organism>
<accession>A0A6I6JDL5</accession>
<dbReference type="RefSeq" id="WP_158946323.1">
    <property type="nucleotide sequence ID" value="NZ_CP046400.1"/>
</dbReference>
<dbReference type="GO" id="GO:0007165">
    <property type="term" value="P:signal transduction"/>
    <property type="evidence" value="ECO:0007669"/>
    <property type="project" value="UniProtKB-KW"/>
</dbReference>
<reference evidence="8 9" key="1">
    <citation type="submission" date="2019-11" db="EMBL/GenBank/DDBJ databases">
        <authorList>
            <person name="Zheng R.K."/>
            <person name="Sun C.M."/>
        </authorList>
    </citation>
    <scope>NUCLEOTIDE SEQUENCE [LARGE SCALE GENOMIC DNA]</scope>
    <source>
        <strain evidence="8 9">SRB007</strain>
    </source>
</reference>
<gene>
    <name evidence="8" type="ORF">GM415_02865</name>
</gene>
<comment type="similarity">
    <text evidence="2">Belongs to the methyl-accepting chemotaxis (MCP) protein family.</text>
</comment>
<dbReference type="Proteomes" id="UP000428328">
    <property type="component" value="Chromosome"/>
</dbReference>
<dbReference type="GO" id="GO:0006935">
    <property type="term" value="P:chemotaxis"/>
    <property type="evidence" value="ECO:0007669"/>
    <property type="project" value="UniProtKB-KW"/>
</dbReference>
<dbReference type="PANTHER" id="PTHR43531:SF11">
    <property type="entry name" value="METHYL-ACCEPTING CHEMOTAXIS PROTEIN 3"/>
    <property type="match status" value="1"/>
</dbReference>
<dbReference type="Pfam" id="PF00015">
    <property type="entry name" value="MCPsignal"/>
    <property type="match status" value="1"/>
</dbReference>
<dbReference type="GO" id="GO:0005886">
    <property type="term" value="C:plasma membrane"/>
    <property type="evidence" value="ECO:0007669"/>
    <property type="project" value="TreeGrafter"/>
</dbReference>
<evidence type="ECO:0000313" key="9">
    <source>
        <dbReference type="Proteomes" id="UP000428328"/>
    </source>
</evidence>
<dbReference type="SMART" id="SM00283">
    <property type="entry name" value="MA"/>
    <property type="match status" value="1"/>
</dbReference>
<keyword evidence="9" id="KW-1185">Reference proteome</keyword>
<keyword evidence="5" id="KW-0472">Membrane</keyword>
<dbReference type="PANTHER" id="PTHR43531">
    <property type="entry name" value="PROTEIN ICFG"/>
    <property type="match status" value="1"/>
</dbReference>
<feature type="domain" description="HBM" evidence="7">
    <location>
        <begin position="41"/>
        <end position="281"/>
    </location>
</feature>
<evidence type="ECO:0000256" key="5">
    <source>
        <dbReference type="SAM" id="Phobius"/>
    </source>
</evidence>